<dbReference type="PANTHER" id="PTHR22760">
    <property type="entry name" value="GLYCOSYLTRANSFERASE"/>
    <property type="match status" value="1"/>
</dbReference>
<evidence type="ECO:0000256" key="4">
    <source>
        <dbReference type="ARBA" id="ARBA00022676"/>
    </source>
</evidence>
<comment type="subcellular location">
    <subcellularLocation>
        <location evidence="1 12">Endoplasmic reticulum membrane</location>
        <topology evidence="1 12">Multi-pass membrane protein</topology>
    </subcellularLocation>
</comment>
<dbReference type="PANTHER" id="PTHR22760:SF1">
    <property type="entry name" value="DOL-P-MAN:MAN(7)GLCNAC(2)-PP-DOL ALPHA-1,6-MANNOSYLTRANSFERASE"/>
    <property type="match status" value="1"/>
</dbReference>
<dbReference type="EC" id="2.4.1.-" evidence="12"/>
<dbReference type="Pfam" id="PF03901">
    <property type="entry name" value="Glyco_transf_22"/>
    <property type="match status" value="1"/>
</dbReference>
<keyword evidence="6 12" id="KW-0812">Transmembrane</keyword>
<evidence type="ECO:0000256" key="5">
    <source>
        <dbReference type="ARBA" id="ARBA00022679"/>
    </source>
</evidence>
<proteinExistence type="inferred from homology"/>
<evidence type="ECO:0000256" key="8">
    <source>
        <dbReference type="ARBA" id="ARBA00022989"/>
    </source>
</evidence>
<evidence type="ECO:0000256" key="11">
    <source>
        <dbReference type="ARBA" id="ARBA00048899"/>
    </source>
</evidence>
<feature type="transmembrane region" description="Helical" evidence="12">
    <location>
        <begin position="223"/>
        <end position="244"/>
    </location>
</feature>
<feature type="transmembrane region" description="Helical" evidence="12">
    <location>
        <begin position="189"/>
        <end position="217"/>
    </location>
</feature>
<keyword evidence="13" id="KW-0175">Coiled coil</keyword>
<evidence type="ECO:0000256" key="7">
    <source>
        <dbReference type="ARBA" id="ARBA00022824"/>
    </source>
</evidence>
<keyword evidence="4 12" id="KW-0328">Glycosyltransferase</keyword>
<comment type="function">
    <text evidence="10">Mannosyltransferase that operates in the biosynthetic pathway of dolichol-linked oligosaccharides, the glycan precursors employed in protein asparagine (N)-glycosylation. The assembly of dolichol-linked oligosaccharides begins on the cytosolic side of the endoplasmic reticulum membrane and finishes in its lumen. The sequential addition of sugars to dolichol pyrophosphate produces dolichol-linked oligosaccharides containing fourteen sugars, including two GlcNAcs, nine mannoses and three glucoses. Once assembled, the oligosaccharide is transferred from the lipid to nascent proteins by oligosaccharyltransferases. In the lumen of the endoplasmic reticulum, adds the eighth mannose residue in an alpha-1,6 linkage onto Man(7)GlcNAc(2)-PP-dolichol to produce Man(8)GlcNAc(2)-PP-dolichol.</text>
</comment>
<protein>
    <recommendedName>
        <fullName evidence="12">Mannosyltransferase</fullName>
        <ecNumber evidence="12">2.4.1.-</ecNumber>
    </recommendedName>
</protein>
<evidence type="ECO:0000256" key="2">
    <source>
        <dbReference type="ARBA" id="ARBA00004922"/>
    </source>
</evidence>
<feature type="transmembrane region" description="Helical" evidence="12">
    <location>
        <begin position="360"/>
        <end position="379"/>
    </location>
</feature>
<evidence type="ECO:0000256" key="9">
    <source>
        <dbReference type="ARBA" id="ARBA00023136"/>
    </source>
</evidence>
<dbReference type="EMBL" id="OZ004260">
    <property type="protein sequence ID" value="CAK7920262.1"/>
    <property type="molecule type" value="Genomic_DNA"/>
</dbReference>
<evidence type="ECO:0000256" key="1">
    <source>
        <dbReference type="ARBA" id="ARBA00004477"/>
    </source>
</evidence>
<evidence type="ECO:0000256" key="3">
    <source>
        <dbReference type="ARBA" id="ARBA00007063"/>
    </source>
</evidence>
<keyword evidence="7 12" id="KW-0256">Endoplasmic reticulum</keyword>
<comment type="catalytic activity">
    <reaction evidence="11">
        <text>an alpha-D-Man-(1-&gt;2)-alpha-D-Man-(1-&gt;2)-alpha-D-Man-(1-&gt;3)-[alpha-D-Man-(1-&gt;2)-alpha-D-Man-(1-&gt;3)-alpha-D-Man-(1-&gt;6)]-beta-D-Man-(1-&gt;4)-beta-D-GlcNAc-(1-&gt;4)-alpha-D-GlcNAc-diphospho-di-trans,poly-cis-dolichol + a di-trans,poly-cis-dolichyl beta-D-mannosyl phosphate = an alpha-D-Man-(1-&gt;2)-alpha-D-Man-(1-&gt;2)-alpha-D-Man-(1-&gt;3)-[alpha-D-Man-(1-&gt;2)-alpha-D-Man-(1-&gt;3)-[alpha-D-Man-(1-&gt;6)]-alpha-D-Man-(1-&gt;6)]-beta-D-Man-(1-&gt;4)-beta-D-GlcNAc-(1-&gt;4)-alpha-D-GlcNAc-diphospho-di-trans,poly-cis-dolichol + a di-trans,poly-cis-dolichyl phosphate + H(+)</text>
        <dbReference type="Rhea" id="RHEA:29535"/>
        <dbReference type="Rhea" id="RHEA-COMP:19498"/>
        <dbReference type="Rhea" id="RHEA-COMP:19501"/>
        <dbReference type="Rhea" id="RHEA-COMP:19518"/>
        <dbReference type="Rhea" id="RHEA-COMP:19519"/>
        <dbReference type="ChEBI" id="CHEBI:15378"/>
        <dbReference type="ChEBI" id="CHEBI:57683"/>
        <dbReference type="ChEBI" id="CHEBI:58211"/>
        <dbReference type="ChEBI" id="CHEBI:132517"/>
        <dbReference type="ChEBI" id="CHEBI:132519"/>
        <dbReference type="EC" id="2.4.1.260"/>
    </reaction>
    <physiologicalReaction direction="left-to-right" evidence="11">
        <dbReference type="Rhea" id="RHEA:29536"/>
    </physiologicalReaction>
</comment>
<evidence type="ECO:0000256" key="12">
    <source>
        <dbReference type="RuleBase" id="RU363075"/>
    </source>
</evidence>
<name>A0ABP0EJ11_9ASCO</name>
<feature type="transmembrane region" description="Helical" evidence="12">
    <location>
        <begin position="102"/>
        <end position="120"/>
    </location>
</feature>
<dbReference type="InterPro" id="IPR005599">
    <property type="entry name" value="GPI_mannosylTrfase"/>
</dbReference>
<comment type="pathway">
    <text evidence="2">Protein modification; protein glycosylation.</text>
</comment>
<keyword evidence="8 12" id="KW-1133">Transmembrane helix</keyword>
<evidence type="ECO:0000313" key="14">
    <source>
        <dbReference type="EMBL" id="CAK7920262.1"/>
    </source>
</evidence>
<dbReference type="Proteomes" id="UP001497600">
    <property type="component" value="Chromosome H"/>
</dbReference>
<keyword evidence="9 12" id="KW-0472">Membrane</keyword>
<evidence type="ECO:0000313" key="15">
    <source>
        <dbReference type="Proteomes" id="UP001497600"/>
    </source>
</evidence>
<keyword evidence="5" id="KW-0808">Transferase</keyword>
<gene>
    <name evidence="14" type="primary">ALG12</name>
    <name evidence="14" type="ORF">CAAN4_H00496</name>
</gene>
<organism evidence="14 15">
    <name type="scientific">[Candida] anglica</name>
    <dbReference type="NCBI Taxonomy" id="148631"/>
    <lineage>
        <taxon>Eukaryota</taxon>
        <taxon>Fungi</taxon>
        <taxon>Dikarya</taxon>
        <taxon>Ascomycota</taxon>
        <taxon>Saccharomycotina</taxon>
        <taxon>Pichiomycetes</taxon>
        <taxon>Debaryomycetaceae</taxon>
        <taxon>Kurtzmaniella</taxon>
    </lineage>
</organism>
<reference evidence="14 15" key="1">
    <citation type="submission" date="2024-01" db="EMBL/GenBank/DDBJ databases">
        <authorList>
            <consortium name="Genoscope - CEA"/>
            <person name="William W."/>
        </authorList>
    </citation>
    <scope>NUCLEOTIDE SEQUENCE [LARGE SCALE GENOMIC DNA]</scope>
    <source>
        <strain evidence="14 15">29B2s-10</strain>
    </source>
</reference>
<sequence>MYKYNKVLDAATLAAIGFYLVLAPYSKVEESFTTQAIHDIANYGVFPQSTVTDNYDHIQFPGVVPRTFVGSVVLGFGVRVISTILNATGAAELLSFSSSDQLHLQFVARALLGFANFWGFRSLRTAINAVTFRDKSSKVKGLIGFWFSILLLSQFHLLFYSTRTLPNFVALPVVLHGFSKIIRGDVSGLTWLAFVGVVFRLEIGVLAGLIGLVSSLVFGQSNIFVNIIMLVAGTLAGLATSFFVDSYFWGYWVIPELVAFKFNVIDGNASSWGVEPYGAYFTDYLLVWFRPPVVLMLAIPGFLNDPADDGKSLIKEAEKATKENKPIVTHPAKNSLRILSISSLLYVLVMSFQPHKEWRFIIYVAPIIILQAANGLANISIKWSLSIFVKLLTLLLIALVYLASILSVFMAYASSYNYPGGYALATLNQHILEQHSTDNVTVHLGVAACMTGASRFGQLHNSNVIYDKTESNEALLNIWNDFDYLVAEAGLRDINGPEKLIPFDQSKWELLDVTTAFGGVSPDAIITLIKEQSQKRSTIPSLVSQIVHELINQQTSPTFLAFAKTLIIEQNYLYIWKRIGADDLSNPNFTQVNEPAEDIKKEIVDETEVKIDDIEEEINEEIDRFESAEREYAEYVEEEQKKEPVEA</sequence>
<evidence type="ECO:0000256" key="10">
    <source>
        <dbReference type="ARBA" id="ARBA00044721"/>
    </source>
</evidence>
<comment type="similarity">
    <text evidence="3 12">Belongs to the glycosyltransferase 22 family.</text>
</comment>
<evidence type="ECO:0000256" key="6">
    <source>
        <dbReference type="ARBA" id="ARBA00022692"/>
    </source>
</evidence>
<feature type="transmembrane region" description="Helical" evidence="12">
    <location>
        <begin position="141"/>
        <end position="159"/>
    </location>
</feature>
<feature type="transmembrane region" description="Helical" evidence="12">
    <location>
        <begin position="391"/>
        <end position="413"/>
    </location>
</feature>
<evidence type="ECO:0000256" key="13">
    <source>
        <dbReference type="SAM" id="Coils"/>
    </source>
</evidence>
<feature type="coiled-coil region" evidence="13">
    <location>
        <begin position="604"/>
        <end position="638"/>
    </location>
</feature>
<accession>A0ABP0EJ11</accession>
<keyword evidence="15" id="KW-1185">Reference proteome</keyword>